<reference evidence="1 2" key="1">
    <citation type="submission" date="2014-09" db="EMBL/GenBank/DDBJ databases">
        <title>Draft genome sequence of Streptomyces natalensis ATCC 27448, producer of the antifungal pimaricin.</title>
        <authorList>
            <person name="Mendes M.V."/>
            <person name="Beites T."/>
            <person name="Pires S."/>
            <person name="Santos C.L."/>
            <person name="Moradas-Ferreira P."/>
        </authorList>
    </citation>
    <scope>NUCLEOTIDE SEQUENCE [LARGE SCALE GENOMIC DNA]</scope>
    <source>
        <strain evidence="1 2">ATCC 27448</strain>
    </source>
</reference>
<dbReference type="RefSeq" id="WP_030064891.1">
    <property type="nucleotide sequence ID" value="NZ_JRKI01000026.1"/>
</dbReference>
<gene>
    <name evidence="1" type="ORF">SNA_18135</name>
</gene>
<keyword evidence="2" id="KW-1185">Reference proteome</keyword>
<accession>A0A0D7CM10</accession>
<organism evidence="1 2">
    <name type="scientific">Streptomyces natalensis ATCC 27448</name>
    <dbReference type="NCBI Taxonomy" id="1240678"/>
    <lineage>
        <taxon>Bacteria</taxon>
        <taxon>Bacillati</taxon>
        <taxon>Actinomycetota</taxon>
        <taxon>Actinomycetes</taxon>
        <taxon>Kitasatosporales</taxon>
        <taxon>Streptomycetaceae</taxon>
        <taxon>Streptomyces</taxon>
    </lineage>
</organism>
<sequence>MPRSLTPAERLAAADKDIRLDDIVARTGDWDRFIVEQAVWHFGLANDTFDCNQLRDVLPELSHGYLGAAINSLRTAGVIEHTGQMVPSTSGPTHGHRISVWRLSVKGLVIAETRAARPKEAAA</sequence>
<evidence type="ECO:0000313" key="2">
    <source>
        <dbReference type="Proteomes" id="UP000032458"/>
    </source>
</evidence>
<dbReference type="AlphaFoldDB" id="A0A0D7CM10"/>
<dbReference type="PATRIC" id="fig|1240678.4.peg.3818"/>
<dbReference type="Proteomes" id="UP000032458">
    <property type="component" value="Unassembled WGS sequence"/>
</dbReference>
<evidence type="ECO:0000313" key="1">
    <source>
        <dbReference type="EMBL" id="KIZ16895.1"/>
    </source>
</evidence>
<protein>
    <submittedName>
        <fullName evidence="1">Uncharacterized protein</fullName>
    </submittedName>
</protein>
<proteinExistence type="predicted"/>
<dbReference type="EMBL" id="JRKI01000026">
    <property type="protein sequence ID" value="KIZ16895.1"/>
    <property type="molecule type" value="Genomic_DNA"/>
</dbReference>
<name>A0A0D7CM10_9ACTN</name>
<comment type="caution">
    <text evidence="1">The sequence shown here is derived from an EMBL/GenBank/DDBJ whole genome shotgun (WGS) entry which is preliminary data.</text>
</comment>